<protein>
    <submittedName>
        <fullName evidence="2">Uncharacterized protein</fullName>
    </submittedName>
</protein>
<feature type="compositionally biased region" description="Basic and acidic residues" evidence="1">
    <location>
        <begin position="149"/>
        <end position="168"/>
    </location>
</feature>
<feature type="region of interest" description="Disordered" evidence="1">
    <location>
        <begin position="64"/>
        <end position="195"/>
    </location>
</feature>
<feature type="compositionally biased region" description="Basic and acidic residues" evidence="1">
    <location>
        <begin position="104"/>
        <end position="120"/>
    </location>
</feature>
<feature type="compositionally biased region" description="Low complexity" evidence="1">
    <location>
        <begin position="169"/>
        <end position="182"/>
    </location>
</feature>
<sequence length="491" mass="54386">MAYQQFPYLQAHPPPGYGAPGSTAYYTTQHLGGFYAPISNNPPFPQVHGAAPMIGNAGMPPGMPTGPIGNIGSGGQMFNGWPGSAEEQKKQREECEEREEREEREEQAKAEAEAKSERSENKKKKKHKKKKNRPSTPWEQVVADIDKEDEGHRESGSHEDGGSYDHCDCSGSDGSACSATEGEGIENDDDDDDGDIEVVIQQGGSAQVVMYLNHRNQDRPPKRTCFIVSARRMRAEARGWLHMCHRGTDRYDTTVSDEAAVVGMYWLLQVLHTGVEGDHAGSEYDYDHRNENGLRPGMAPATTPRAPMTIPTELPVRVLAYTTLFAHQLGVLDKSPQALPGAFPGSGNNGNNSDDGEVGPPYNVNTPVDRFHARADVWLRAITRHPRHRNTFDSTAIVPADWPFVLYTARVLSDRMLFATCLRTMLDRWYVDERGLFCDVHGPARLDQLPASMRETVLRDMGSLRTARERSVDAIINGAMNAFHYGSNGRH</sequence>
<proteinExistence type="predicted"/>
<evidence type="ECO:0000256" key="1">
    <source>
        <dbReference type="SAM" id="MobiDB-lite"/>
    </source>
</evidence>
<gene>
    <name evidence="2" type="ORF">SBRCBS47491_006379</name>
</gene>
<feature type="compositionally biased region" description="Basic residues" evidence="1">
    <location>
        <begin position="121"/>
        <end position="133"/>
    </location>
</feature>
<evidence type="ECO:0000313" key="3">
    <source>
        <dbReference type="Proteomes" id="UP001642406"/>
    </source>
</evidence>
<name>A0ABP0C4E8_9PEZI</name>
<reference evidence="2 3" key="1">
    <citation type="submission" date="2024-01" db="EMBL/GenBank/DDBJ databases">
        <authorList>
            <person name="Allen C."/>
            <person name="Tagirdzhanova G."/>
        </authorList>
    </citation>
    <scope>NUCLEOTIDE SEQUENCE [LARGE SCALE GENOMIC DNA]</scope>
</reference>
<feature type="compositionally biased region" description="Acidic residues" evidence="1">
    <location>
        <begin position="183"/>
        <end position="195"/>
    </location>
</feature>
<evidence type="ECO:0000313" key="2">
    <source>
        <dbReference type="EMBL" id="CAK7226884.1"/>
    </source>
</evidence>
<dbReference type="Proteomes" id="UP001642406">
    <property type="component" value="Unassembled WGS sequence"/>
</dbReference>
<accession>A0ABP0C4E8</accession>
<keyword evidence="3" id="KW-1185">Reference proteome</keyword>
<dbReference type="EMBL" id="CAWUHC010000062">
    <property type="protein sequence ID" value="CAK7226884.1"/>
    <property type="molecule type" value="Genomic_DNA"/>
</dbReference>
<feature type="region of interest" description="Disordered" evidence="1">
    <location>
        <begin position="340"/>
        <end position="361"/>
    </location>
</feature>
<feature type="compositionally biased region" description="Basic and acidic residues" evidence="1">
    <location>
        <begin position="86"/>
        <end position="95"/>
    </location>
</feature>
<comment type="caution">
    <text evidence="2">The sequence shown here is derived from an EMBL/GenBank/DDBJ whole genome shotgun (WGS) entry which is preliminary data.</text>
</comment>
<organism evidence="2 3">
    <name type="scientific">Sporothrix bragantina</name>
    <dbReference type="NCBI Taxonomy" id="671064"/>
    <lineage>
        <taxon>Eukaryota</taxon>
        <taxon>Fungi</taxon>
        <taxon>Dikarya</taxon>
        <taxon>Ascomycota</taxon>
        <taxon>Pezizomycotina</taxon>
        <taxon>Sordariomycetes</taxon>
        <taxon>Sordariomycetidae</taxon>
        <taxon>Ophiostomatales</taxon>
        <taxon>Ophiostomataceae</taxon>
        <taxon>Sporothrix</taxon>
    </lineage>
</organism>